<organism evidence="5">
    <name type="scientific">Mesocestoides corti</name>
    <name type="common">Flatworm</name>
    <dbReference type="NCBI Taxonomy" id="53468"/>
    <lineage>
        <taxon>Eukaryota</taxon>
        <taxon>Metazoa</taxon>
        <taxon>Spiralia</taxon>
        <taxon>Lophotrochozoa</taxon>
        <taxon>Platyhelminthes</taxon>
        <taxon>Cestoda</taxon>
        <taxon>Eucestoda</taxon>
        <taxon>Cyclophyllidea</taxon>
        <taxon>Mesocestoididae</taxon>
        <taxon>Mesocestoides</taxon>
    </lineage>
</organism>
<evidence type="ECO:0000313" key="5">
    <source>
        <dbReference type="WBParaSite" id="MCU_008457-RB"/>
    </source>
</evidence>
<dbReference type="WBParaSite" id="MCU_008457-RB">
    <property type="protein sequence ID" value="MCU_008457-RB"/>
    <property type="gene ID" value="MCU_008457"/>
</dbReference>
<dbReference type="PROSITE" id="PS50853">
    <property type="entry name" value="FN3"/>
    <property type="match status" value="3"/>
</dbReference>
<dbReference type="AlphaFoldDB" id="A0A5K3FH71"/>
<protein>
    <submittedName>
        <fullName evidence="5">Fibronectin type-III domain-containing protein</fullName>
    </submittedName>
</protein>
<feature type="domain" description="Fibronectin type-III" evidence="4">
    <location>
        <begin position="321"/>
        <end position="423"/>
    </location>
</feature>
<evidence type="ECO:0000256" key="2">
    <source>
        <dbReference type="SAM" id="Phobius"/>
    </source>
</evidence>
<dbReference type="Pfam" id="PF00041">
    <property type="entry name" value="fn3"/>
    <property type="match status" value="1"/>
</dbReference>
<dbReference type="SMART" id="SM00060">
    <property type="entry name" value="FN3"/>
    <property type="match status" value="4"/>
</dbReference>
<keyword evidence="2" id="KW-1133">Transmembrane helix</keyword>
<keyword evidence="2" id="KW-0472">Membrane</keyword>
<dbReference type="Gene3D" id="2.60.40.10">
    <property type="entry name" value="Immunoglobulins"/>
    <property type="match status" value="3"/>
</dbReference>
<feature type="chain" id="PRO_5024345875" evidence="3">
    <location>
        <begin position="18"/>
        <end position="565"/>
    </location>
</feature>
<dbReference type="PANTHER" id="PTHR46708">
    <property type="entry name" value="TENASCIN"/>
    <property type="match status" value="1"/>
</dbReference>
<keyword evidence="3" id="KW-0732">Signal</keyword>
<dbReference type="SUPFAM" id="SSF49265">
    <property type="entry name" value="Fibronectin type III"/>
    <property type="match status" value="3"/>
</dbReference>
<reference evidence="5" key="1">
    <citation type="submission" date="2019-11" db="UniProtKB">
        <authorList>
            <consortium name="WormBaseParasite"/>
        </authorList>
    </citation>
    <scope>IDENTIFICATION</scope>
</reference>
<proteinExistence type="predicted"/>
<evidence type="ECO:0000256" key="1">
    <source>
        <dbReference type="ARBA" id="ARBA00022737"/>
    </source>
</evidence>
<dbReference type="InterPro" id="IPR050991">
    <property type="entry name" value="ECM_Regulatory_Proteins"/>
</dbReference>
<accession>A0A5K3FH71</accession>
<evidence type="ECO:0000256" key="3">
    <source>
        <dbReference type="SAM" id="SignalP"/>
    </source>
</evidence>
<name>A0A5K3FH71_MESCO</name>
<keyword evidence="2" id="KW-0812">Transmembrane</keyword>
<sequence>MVVQFSVTLGLALVAFAFSTYARLDRESSITETLLKSIEIPAPPPPTFSRRGTSYIIWNFVPLVYSPTYYEYRIVDKKYTSLGRCYMHSRTCKTTNLSPGTAIIAHMTACAVINARYICSKKSAPTVFPTLTNPPSRVRILPSSPNSLVAEIDPPKDATGIKLYTLWARESNKLGCSVKAAPKPSCKITGLDPARSYTFDVRSWMGGKFNHTCSDPMTVVGWTEPQYPKSVAVRPISTSSLVVRVNLSLGAVGIEYYEVALHGMKPLKSCNIWPITGFECTLKGLDAATEYQVSVRGCLNVSKSAVCGRRFNASGWTKPKEPTGVALKSITPSSLVVRFPKPEVVNRTIQYTATLRGGLTTKHCKVTSKEKLECQFEGLKAATEYNVTVRACIDAKRVLLCSKDVMASAWTKPNAPLEMTVDRVTSSSFFVSWLEPEGITGDAGFYRAAAMTGFGNAVQTMEHFCVANASHEDLGCSIDGLNPDTIYTVSVSFCVSKRLCSDAAGRMSIKTNAAFSNYQPIFISVTIAVVFAIIVSLVLLCLKRKVGCRCSKDEVVEAEPTKNEW</sequence>
<keyword evidence="1" id="KW-0677">Repeat</keyword>
<feature type="domain" description="Fibronectin type-III" evidence="4">
    <location>
        <begin position="134"/>
        <end position="226"/>
    </location>
</feature>
<dbReference type="InterPro" id="IPR013783">
    <property type="entry name" value="Ig-like_fold"/>
</dbReference>
<feature type="transmembrane region" description="Helical" evidence="2">
    <location>
        <begin position="521"/>
        <end position="542"/>
    </location>
</feature>
<dbReference type="InterPro" id="IPR036116">
    <property type="entry name" value="FN3_sf"/>
</dbReference>
<dbReference type="InterPro" id="IPR003961">
    <property type="entry name" value="FN3_dom"/>
</dbReference>
<feature type="domain" description="Fibronectin type-III" evidence="4">
    <location>
        <begin position="227"/>
        <end position="320"/>
    </location>
</feature>
<dbReference type="PANTHER" id="PTHR46708:SF2">
    <property type="entry name" value="FIBRONECTIN TYPE-III DOMAIN-CONTAINING PROTEIN"/>
    <property type="match status" value="1"/>
</dbReference>
<evidence type="ECO:0000259" key="4">
    <source>
        <dbReference type="PROSITE" id="PS50853"/>
    </source>
</evidence>
<dbReference type="CDD" id="cd00063">
    <property type="entry name" value="FN3"/>
    <property type="match status" value="4"/>
</dbReference>
<feature type="signal peptide" evidence="3">
    <location>
        <begin position="1"/>
        <end position="17"/>
    </location>
</feature>